<evidence type="ECO:0000256" key="3">
    <source>
        <dbReference type="ARBA" id="ARBA00023004"/>
    </source>
</evidence>
<protein>
    <submittedName>
        <fullName evidence="6">Cytochrome c</fullName>
    </submittedName>
</protein>
<dbReference type="EMBL" id="JACVFC010000001">
    <property type="protein sequence ID" value="MBC9929798.1"/>
    <property type="molecule type" value="Genomic_DNA"/>
</dbReference>
<dbReference type="SUPFAM" id="SSF46626">
    <property type="entry name" value="Cytochrome c"/>
    <property type="match status" value="1"/>
</dbReference>
<evidence type="ECO:0000256" key="2">
    <source>
        <dbReference type="ARBA" id="ARBA00022723"/>
    </source>
</evidence>
<comment type="caution">
    <text evidence="6">The sequence shown here is derived from an EMBL/GenBank/DDBJ whole genome shotgun (WGS) entry which is preliminary data.</text>
</comment>
<dbReference type="PROSITE" id="PS51007">
    <property type="entry name" value="CYTC"/>
    <property type="match status" value="1"/>
</dbReference>
<keyword evidence="2 4" id="KW-0479">Metal-binding</keyword>
<organism evidence="6 7">
    <name type="scientific">Chitinophaga qingshengii</name>
    <dbReference type="NCBI Taxonomy" id="1569794"/>
    <lineage>
        <taxon>Bacteria</taxon>
        <taxon>Pseudomonadati</taxon>
        <taxon>Bacteroidota</taxon>
        <taxon>Chitinophagia</taxon>
        <taxon>Chitinophagales</taxon>
        <taxon>Chitinophagaceae</taxon>
        <taxon>Chitinophaga</taxon>
    </lineage>
</organism>
<accession>A0ABR7TH37</accession>
<sequence>MRLYILFVFTLMSLIGCISCRQASPVPVKADSIVIKLAAGYQQGRGLFRRYCSSCHTPPEKKMADNYMFSHLFDRMPAPSTLYFIRYVQDSKALKKAGDTYAIEIGQYWGLNYNHHFRDSMTLTEIRSLIVYIRVATNRK</sequence>
<reference evidence="6 7" key="1">
    <citation type="submission" date="2020-09" db="EMBL/GenBank/DDBJ databases">
        <title>Genome sequences of type strains of Chitinophaga qingshengii and Chitinophaga varians.</title>
        <authorList>
            <person name="Kittiwongwattana C."/>
        </authorList>
    </citation>
    <scope>NUCLEOTIDE SEQUENCE [LARGE SCALE GENOMIC DNA]</scope>
    <source>
        <strain evidence="6 7">JCM 30026</strain>
    </source>
</reference>
<dbReference type="RefSeq" id="WP_188086895.1">
    <property type="nucleotide sequence ID" value="NZ_JACVFC010000001.1"/>
</dbReference>
<gene>
    <name evidence="6" type="ORF">ICL07_05380</name>
</gene>
<evidence type="ECO:0000313" key="7">
    <source>
        <dbReference type="Proteomes" id="UP000659124"/>
    </source>
</evidence>
<dbReference type="InterPro" id="IPR036909">
    <property type="entry name" value="Cyt_c-like_dom_sf"/>
</dbReference>
<dbReference type="PROSITE" id="PS51257">
    <property type="entry name" value="PROKAR_LIPOPROTEIN"/>
    <property type="match status" value="1"/>
</dbReference>
<name>A0ABR7TH37_9BACT</name>
<evidence type="ECO:0000256" key="4">
    <source>
        <dbReference type="PROSITE-ProRule" id="PRU00433"/>
    </source>
</evidence>
<proteinExistence type="predicted"/>
<keyword evidence="7" id="KW-1185">Reference proteome</keyword>
<dbReference type="InterPro" id="IPR009056">
    <property type="entry name" value="Cyt_c-like_dom"/>
</dbReference>
<dbReference type="Proteomes" id="UP000659124">
    <property type="component" value="Unassembled WGS sequence"/>
</dbReference>
<dbReference type="Gene3D" id="1.10.760.10">
    <property type="entry name" value="Cytochrome c-like domain"/>
    <property type="match status" value="1"/>
</dbReference>
<keyword evidence="3 4" id="KW-0408">Iron</keyword>
<evidence type="ECO:0000313" key="6">
    <source>
        <dbReference type="EMBL" id="MBC9929798.1"/>
    </source>
</evidence>
<keyword evidence="1 4" id="KW-0349">Heme</keyword>
<evidence type="ECO:0000256" key="1">
    <source>
        <dbReference type="ARBA" id="ARBA00022617"/>
    </source>
</evidence>
<feature type="domain" description="Cytochrome c" evidence="5">
    <location>
        <begin position="39"/>
        <end position="137"/>
    </location>
</feature>
<evidence type="ECO:0000259" key="5">
    <source>
        <dbReference type="PROSITE" id="PS51007"/>
    </source>
</evidence>